<proteinExistence type="predicted"/>
<dbReference type="PANTHER" id="PTHR39185:SF1">
    <property type="entry name" value="SWARMING MOTILITY PROTEIN SWRD"/>
    <property type="match status" value="1"/>
</dbReference>
<sequence length="71" mass="7950">MIKLTRLNGQSFMLNAIFIEQVQSFPDTTITLSNGKKIVVLDTEDDVMLKVTKFYQEVGIVRLTNNEVGGS</sequence>
<dbReference type="Proteomes" id="UP000180175">
    <property type="component" value="Chromosome"/>
</dbReference>
<dbReference type="OrthoDB" id="9799862at2"/>
<dbReference type="RefSeq" id="WP_071318637.1">
    <property type="nucleotide sequence ID" value="NZ_CP063356.2"/>
</dbReference>
<reference evidence="2" key="4">
    <citation type="submission" date="2020-10" db="EMBL/GenBank/DDBJ databases">
        <authorList>
            <person name="Bassil N.M."/>
            <person name="Lloyd J.R."/>
        </authorList>
    </citation>
    <scope>NUCLEOTIDE SEQUENCE</scope>
    <source>
        <strain evidence="2">NB2006</strain>
    </source>
</reference>
<evidence type="ECO:0000313" key="3">
    <source>
        <dbReference type="Proteomes" id="UP000180175"/>
    </source>
</evidence>
<keyword evidence="3" id="KW-1185">Reference proteome</keyword>
<name>A0A1S2L723_9BACI</name>
<gene>
    <name evidence="2" type="ORF">AWH56_017340</name>
    <name evidence="1" type="ORF">AWH56_19525</name>
</gene>
<accession>A0A1S2L723</accession>
<dbReference type="InterPro" id="IPR009384">
    <property type="entry name" value="SwrD-like"/>
</dbReference>
<dbReference type="Pfam" id="PF06289">
    <property type="entry name" value="FlbD"/>
    <property type="match status" value="1"/>
</dbReference>
<dbReference type="EMBL" id="CP063356">
    <property type="protein sequence ID" value="QOY34476.1"/>
    <property type="molecule type" value="Genomic_DNA"/>
</dbReference>
<evidence type="ECO:0000313" key="2">
    <source>
        <dbReference type="EMBL" id="QOY34476.1"/>
    </source>
</evidence>
<dbReference type="AlphaFoldDB" id="A0A1S2L723"/>
<keyword evidence="2" id="KW-0282">Flagellum</keyword>
<evidence type="ECO:0000313" key="1">
    <source>
        <dbReference type="EMBL" id="OIJ08100.1"/>
    </source>
</evidence>
<reference evidence="2 3" key="3">
    <citation type="journal article" date="2019" name="Int. J. Syst. Evol. Microbiol.">
        <title>Anaerobacillus isosaccharinicus sp. nov., an alkaliphilic bacterium which degrades isosaccharinic acid.</title>
        <authorList>
            <person name="Bassil N.M."/>
            <person name="Lloyd J.R."/>
        </authorList>
    </citation>
    <scope>NUCLEOTIDE SEQUENCE [LARGE SCALE GENOMIC DNA]</scope>
    <source>
        <strain evidence="2 3">NB2006</strain>
    </source>
</reference>
<protein>
    <submittedName>
        <fullName evidence="2">Flagellar FlbD family protein</fullName>
    </submittedName>
</protein>
<dbReference type="EMBL" id="LQXD01000165">
    <property type="protein sequence ID" value="OIJ08100.1"/>
    <property type="molecule type" value="Genomic_DNA"/>
</dbReference>
<keyword evidence="2" id="KW-0966">Cell projection</keyword>
<dbReference type="PANTHER" id="PTHR39185">
    <property type="entry name" value="SWARMING MOTILITY PROTEIN SWRD"/>
    <property type="match status" value="1"/>
</dbReference>
<reference evidence="1 3" key="1">
    <citation type="submission" date="2016-10" db="EMBL/GenBank/DDBJ databases">
        <title>Draft genome sequences of four alkaliphilic bacteria belonging to the Anaerobacillus genus.</title>
        <authorList>
            <person name="Bassil N.M."/>
            <person name="Lloyd J.R."/>
        </authorList>
    </citation>
    <scope>NUCLEOTIDE SEQUENCE [LARGE SCALE GENOMIC DNA]</scope>
    <source>
        <strain evidence="1 3">NB2006</strain>
    </source>
</reference>
<dbReference type="KEGG" id="aia:AWH56_017340"/>
<keyword evidence="2" id="KW-0969">Cilium</keyword>
<reference evidence="2 3" key="2">
    <citation type="journal article" date="2017" name="Genome Announc.">
        <title>Draft Genome Sequences of Four Alkaliphilic Bacteria Belonging to the Anaerobacillus Genus.</title>
        <authorList>
            <person name="Bassil N.M."/>
            <person name="Lloyd J.R."/>
        </authorList>
    </citation>
    <scope>NUCLEOTIDE SEQUENCE [LARGE SCALE GENOMIC DNA]</scope>
    <source>
        <strain evidence="2 3">NB2006</strain>
    </source>
</reference>
<organism evidence="1 3">
    <name type="scientific">Anaerobacillus isosaccharinicus</name>
    <dbReference type="NCBI Taxonomy" id="1532552"/>
    <lineage>
        <taxon>Bacteria</taxon>
        <taxon>Bacillati</taxon>
        <taxon>Bacillota</taxon>
        <taxon>Bacilli</taxon>
        <taxon>Bacillales</taxon>
        <taxon>Bacillaceae</taxon>
        <taxon>Anaerobacillus</taxon>
    </lineage>
</organism>